<comment type="caution">
    <text evidence="2">The sequence shown here is derived from an EMBL/GenBank/DDBJ whole genome shotgun (WGS) entry which is preliminary data.</text>
</comment>
<reference evidence="2" key="1">
    <citation type="journal article" date="2022" name="bioRxiv">
        <title>Sequencing and chromosome-scale assembly of the giantPleurodeles waltlgenome.</title>
        <authorList>
            <person name="Brown T."/>
            <person name="Elewa A."/>
            <person name="Iarovenko S."/>
            <person name="Subramanian E."/>
            <person name="Araus A.J."/>
            <person name="Petzold A."/>
            <person name="Susuki M."/>
            <person name="Suzuki K.-i.T."/>
            <person name="Hayashi T."/>
            <person name="Toyoda A."/>
            <person name="Oliveira C."/>
            <person name="Osipova E."/>
            <person name="Leigh N.D."/>
            <person name="Simon A."/>
            <person name="Yun M.H."/>
        </authorList>
    </citation>
    <scope>NUCLEOTIDE SEQUENCE</scope>
    <source>
        <strain evidence="2">20211129_DDA</strain>
        <tissue evidence="2">Liver</tissue>
    </source>
</reference>
<feature type="chain" id="PRO_5043899799" evidence="1">
    <location>
        <begin position="38"/>
        <end position="118"/>
    </location>
</feature>
<proteinExistence type="predicted"/>
<keyword evidence="3" id="KW-1185">Reference proteome</keyword>
<gene>
    <name evidence="2" type="ORF">NDU88_002181</name>
</gene>
<accession>A0AAV7SBZ2</accession>
<evidence type="ECO:0000256" key="1">
    <source>
        <dbReference type="SAM" id="SignalP"/>
    </source>
</evidence>
<dbReference type="Proteomes" id="UP001066276">
    <property type="component" value="Chromosome 4_2"/>
</dbReference>
<evidence type="ECO:0000313" key="3">
    <source>
        <dbReference type="Proteomes" id="UP001066276"/>
    </source>
</evidence>
<sequence>MTLRVRLSHFGMPSGFEGQRGLLVILLTYVGLASTQGQDLSSGEALAVVRALKEVSYEFLPLPCTTQPGAQVYPHSPVSKALVPRPQPEYAINDRVNAQSIYLEPRQLRESVEIYKRD</sequence>
<keyword evidence="1" id="KW-0732">Signal</keyword>
<name>A0AAV7SBZ2_PLEWA</name>
<dbReference type="AlphaFoldDB" id="A0AAV7SBZ2"/>
<feature type="signal peptide" evidence="1">
    <location>
        <begin position="1"/>
        <end position="37"/>
    </location>
</feature>
<organism evidence="2 3">
    <name type="scientific">Pleurodeles waltl</name>
    <name type="common">Iberian ribbed newt</name>
    <dbReference type="NCBI Taxonomy" id="8319"/>
    <lineage>
        <taxon>Eukaryota</taxon>
        <taxon>Metazoa</taxon>
        <taxon>Chordata</taxon>
        <taxon>Craniata</taxon>
        <taxon>Vertebrata</taxon>
        <taxon>Euteleostomi</taxon>
        <taxon>Amphibia</taxon>
        <taxon>Batrachia</taxon>
        <taxon>Caudata</taxon>
        <taxon>Salamandroidea</taxon>
        <taxon>Salamandridae</taxon>
        <taxon>Pleurodelinae</taxon>
        <taxon>Pleurodeles</taxon>
    </lineage>
</organism>
<evidence type="ECO:0000313" key="2">
    <source>
        <dbReference type="EMBL" id="KAJ1161700.1"/>
    </source>
</evidence>
<dbReference type="EMBL" id="JANPWB010000008">
    <property type="protein sequence ID" value="KAJ1161700.1"/>
    <property type="molecule type" value="Genomic_DNA"/>
</dbReference>
<protein>
    <submittedName>
        <fullName evidence="2">Uncharacterized protein</fullName>
    </submittedName>
</protein>